<gene>
    <name evidence="1" type="ORF">OMED0936_LOCUS226</name>
</gene>
<accession>A0A7S0T931</accession>
<organism evidence="1">
    <name type="scientific">Ostreococcus mediterraneus</name>
    <dbReference type="NCBI Taxonomy" id="1486918"/>
    <lineage>
        <taxon>Eukaryota</taxon>
        <taxon>Viridiplantae</taxon>
        <taxon>Chlorophyta</taxon>
        <taxon>Mamiellophyceae</taxon>
        <taxon>Mamiellales</taxon>
        <taxon>Bathycoccaceae</taxon>
        <taxon>Ostreococcus</taxon>
    </lineage>
</organism>
<reference evidence="1" key="1">
    <citation type="submission" date="2021-01" db="EMBL/GenBank/DDBJ databases">
        <authorList>
            <person name="Corre E."/>
            <person name="Pelletier E."/>
            <person name="Niang G."/>
            <person name="Scheremetjew M."/>
            <person name="Finn R."/>
            <person name="Kale V."/>
            <person name="Holt S."/>
            <person name="Cochrane G."/>
            <person name="Meng A."/>
            <person name="Brown T."/>
            <person name="Cohen L."/>
        </authorList>
    </citation>
    <scope>NUCLEOTIDE SEQUENCE</scope>
    <source>
        <strain evidence="1">Clade-D-RCC2573</strain>
    </source>
</reference>
<evidence type="ECO:0000313" key="1">
    <source>
        <dbReference type="EMBL" id="CAD8727318.1"/>
    </source>
</evidence>
<proteinExistence type="predicted"/>
<protein>
    <submittedName>
        <fullName evidence="1">Uncharacterized protein</fullName>
    </submittedName>
</protein>
<name>A0A7S0T931_9CHLO</name>
<dbReference type="AlphaFoldDB" id="A0A7S0T931"/>
<sequence>MAFTVKGVVHALENFTGKKVAGTSQPNITLENFRDLIETALEYARVQSTDVKLRRTGDPSPVTAHPGYEAIVHKTNPDAPFTVVLDEEPMTIDDVIDILKHRKRVMENCARREKLVKAVVWWRVGKPPRVIREEVWREEVRLVAEAKRLGNKPPRSIFGTDMESEVLRPVENDKRQEMKVTLEEHPAGLTSLNWPEEHETWYNQLLQHELNRFELELSRMEYTVTMGLKVGPDGKIQRRRKNRVCCGAL</sequence>
<dbReference type="EMBL" id="HBFF01000286">
    <property type="protein sequence ID" value="CAD8727318.1"/>
    <property type="molecule type" value="Transcribed_RNA"/>
</dbReference>